<feature type="transmembrane region" description="Helical" evidence="2">
    <location>
        <begin position="324"/>
        <end position="345"/>
    </location>
</feature>
<keyword evidence="2" id="KW-1133">Transmembrane helix</keyword>
<feature type="compositionally biased region" description="Polar residues" evidence="1">
    <location>
        <begin position="117"/>
        <end position="155"/>
    </location>
</feature>
<comment type="caution">
    <text evidence="3">The sequence shown here is derived from an EMBL/GenBank/DDBJ whole genome shotgun (WGS) entry which is preliminary data.</text>
</comment>
<accession>A0AAN6M7V2</accession>
<keyword evidence="2" id="KW-0472">Membrane</keyword>
<dbReference type="EMBL" id="WVTA01000001">
    <property type="protein sequence ID" value="KAK3217438.1"/>
    <property type="molecule type" value="Genomic_DNA"/>
</dbReference>
<keyword evidence="4" id="KW-1185">Reference proteome</keyword>
<evidence type="ECO:0000256" key="1">
    <source>
        <dbReference type="SAM" id="MobiDB-lite"/>
    </source>
</evidence>
<dbReference type="AlphaFoldDB" id="A0AAN6M7V2"/>
<feature type="compositionally biased region" description="Pro residues" evidence="1">
    <location>
        <begin position="166"/>
        <end position="181"/>
    </location>
</feature>
<dbReference type="Proteomes" id="UP001280581">
    <property type="component" value="Unassembled WGS sequence"/>
</dbReference>
<proteinExistence type="predicted"/>
<keyword evidence="2" id="KW-0812">Transmembrane</keyword>
<name>A0AAN6M7V2_9PLEO</name>
<organism evidence="3 4">
    <name type="scientific">Pseudopithomyces chartarum</name>
    <dbReference type="NCBI Taxonomy" id="1892770"/>
    <lineage>
        <taxon>Eukaryota</taxon>
        <taxon>Fungi</taxon>
        <taxon>Dikarya</taxon>
        <taxon>Ascomycota</taxon>
        <taxon>Pezizomycotina</taxon>
        <taxon>Dothideomycetes</taxon>
        <taxon>Pleosporomycetidae</taxon>
        <taxon>Pleosporales</taxon>
        <taxon>Massarineae</taxon>
        <taxon>Didymosphaeriaceae</taxon>
        <taxon>Pseudopithomyces</taxon>
    </lineage>
</organism>
<evidence type="ECO:0000313" key="4">
    <source>
        <dbReference type="Proteomes" id="UP001280581"/>
    </source>
</evidence>
<feature type="compositionally biased region" description="Polar residues" evidence="1">
    <location>
        <begin position="195"/>
        <end position="204"/>
    </location>
</feature>
<evidence type="ECO:0000313" key="3">
    <source>
        <dbReference type="EMBL" id="KAK3217438.1"/>
    </source>
</evidence>
<sequence length="426" mass="45985">MLPVSYPSIFAGGPPGIAAPPNRHDAFPGRDGTAAALIISKHACLRPYILGAAIWTPEQKLHDVAHSPNLRTPPKCVADVCLTMPFLALRLCVAPTMLGDALPFSPRSQRRVRPAWNLTSPSITPTRQSTGWSGPLSINQSNHLSQQQPHQDQNAPPNPHRALRAPPSPPLHPRPPLPHPLPLHHHTPSSDSLPQTPFTNSPLDTESLLASPSSLCAALGPALEAMRGTDPALYASYMSKTDTQAADGTLAETPIPTTVLLRMGATQGLGDLGVLSSAGLRAEAQANLENESGDEEGEGRQRVRIECGAEVVTGSEERWTVYEVSWVTLVVLQVVVALVVVACVAEGVMLGMKWMSTSTPPASHQQPPHLRLSGEEKRLLAVPSPDRLDMRSPGAEKKLRVYASHGWKIERFNFEEEEDEVTRSVM</sequence>
<reference evidence="3 4" key="1">
    <citation type="submission" date="2021-02" db="EMBL/GenBank/DDBJ databases">
        <title>Genome assembly of Pseudopithomyces chartarum.</title>
        <authorList>
            <person name="Jauregui R."/>
            <person name="Singh J."/>
            <person name="Voisey C."/>
        </authorList>
    </citation>
    <scope>NUCLEOTIDE SEQUENCE [LARGE SCALE GENOMIC DNA]</scope>
    <source>
        <strain evidence="3 4">AGR01</strain>
    </source>
</reference>
<feature type="region of interest" description="Disordered" evidence="1">
    <location>
        <begin position="102"/>
        <end position="206"/>
    </location>
</feature>
<gene>
    <name evidence="3" type="ORF">GRF29_1g3082871</name>
</gene>
<evidence type="ECO:0000256" key="2">
    <source>
        <dbReference type="SAM" id="Phobius"/>
    </source>
</evidence>
<protein>
    <submittedName>
        <fullName evidence="3">Uncharacterized protein</fullName>
    </submittedName>
</protein>